<feature type="compositionally biased region" description="Polar residues" evidence="1">
    <location>
        <begin position="74"/>
        <end position="84"/>
    </location>
</feature>
<keyword evidence="3" id="KW-1185">Reference proteome</keyword>
<evidence type="ECO:0000256" key="1">
    <source>
        <dbReference type="SAM" id="MobiDB-lite"/>
    </source>
</evidence>
<organism evidence="2 3">
    <name type="scientific">Amniculicola lignicola CBS 123094</name>
    <dbReference type="NCBI Taxonomy" id="1392246"/>
    <lineage>
        <taxon>Eukaryota</taxon>
        <taxon>Fungi</taxon>
        <taxon>Dikarya</taxon>
        <taxon>Ascomycota</taxon>
        <taxon>Pezizomycotina</taxon>
        <taxon>Dothideomycetes</taxon>
        <taxon>Pleosporomycetidae</taxon>
        <taxon>Pleosporales</taxon>
        <taxon>Amniculicolaceae</taxon>
        <taxon>Amniculicola</taxon>
    </lineage>
</organism>
<name>A0A6A5X118_9PLEO</name>
<gene>
    <name evidence="2" type="ORF">P154DRAFT_569065</name>
</gene>
<feature type="compositionally biased region" description="Basic and acidic residues" evidence="1">
    <location>
        <begin position="86"/>
        <end position="96"/>
    </location>
</feature>
<dbReference type="EMBL" id="ML977557">
    <property type="protein sequence ID" value="KAF2007174.1"/>
    <property type="molecule type" value="Genomic_DNA"/>
</dbReference>
<feature type="compositionally biased region" description="Polar residues" evidence="1">
    <location>
        <begin position="33"/>
        <end position="51"/>
    </location>
</feature>
<sequence>MTYQYYYKYKERRPLVADPDPYYSYITPKRSYTSSRRYAPSSPTLTSYSGFSNSTSATTIPAASSSRLQKWNIFNTTPSDSSYDGSRYERKEERRYISTSEPRYATVERRPERRKSVRFEDEEWDRRDRKLGRRPTSGSKRVHWGDEERESFGEVKRVRTEEWKPLRRRFRW</sequence>
<proteinExistence type="predicted"/>
<feature type="region of interest" description="Disordered" evidence="1">
    <location>
        <begin position="33"/>
        <end position="58"/>
    </location>
</feature>
<dbReference type="AlphaFoldDB" id="A0A6A5X118"/>
<dbReference type="Proteomes" id="UP000799779">
    <property type="component" value="Unassembled WGS sequence"/>
</dbReference>
<evidence type="ECO:0000313" key="2">
    <source>
        <dbReference type="EMBL" id="KAF2007174.1"/>
    </source>
</evidence>
<evidence type="ECO:0000313" key="3">
    <source>
        <dbReference type="Proteomes" id="UP000799779"/>
    </source>
</evidence>
<protein>
    <submittedName>
        <fullName evidence="2">Uncharacterized protein</fullName>
    </submittedName>
</protein>
<accession>A0A6A5X118</accession>
<feature type="region of interest" description="Disordered" evidence="1">
    <location>
        <begin position="74"/>
        <end position="151"/>
    </location>
</feature>
<reference evidence="2" key="1">
    <citation type="journal article" date="2020" name="Stud. Mycol.">
        <title>101 Dothideomycetes genomes: a test case for predicting lifestyles and emergence of pathogens.</title>
        <authorList>
            <person name="Haridas S."/>
            <person name="Albert R."/>
            <person name="Binder M."/>
            <person name="Bloem J."/>
            <person name="Labutti K."/>
            <person name="Salamov A."/>
            <person name="Andreopoulos B."/>
            <person name="Baker S."/>
            <person name="Barry K."/>
            <person name="Bills G."/>
            <person name="Bluhm B."/>
            <person name="Cannon C."/>
            <person name="Castanera R."/>
            <person name="Culley D."/>
            <person name="Daum C."/>
            <person name="Ezra D."/>
            <person name="Gonzalez J."/>
            <person name="Henrissat B."/>
            <person name="Kuo A."/>
            <person name="Liang C."/>
            <person name="Lipzen A."/>
            <person name="Lutzoni F."/>
            <person name="Magnuson J."/>
            <person name="Mondo S."/>
            <person name="Nolan M."/>
            <person name="Ohm R."/>
            <person name="Pangilinan J."/>
            <person name="Park H.-J."/>
            <person name="Ramirez L."/>
            <person name="Alfaro M."/>
            <person name="Sun H."/>
            <person name="Tritt A."/>
            <person name="Yoshinaga Y."/>
            <person name="Zwiers L.-H."/>
            <person name="Turgeon B."/>
            <person name="Goodwin S."/>
            <person name="Spatafora J."/>
            <person name="Crous P."/>
            <person name="Grigoriev I."/>
        </authorList>
    </citation>
    <scope>NUCLEOTIDE SEQUENCE</scope>
    <source>
        <strain evidence="2">CBS 123094</strain>
    </source>
</reference>